<organism evidence="3 4">
    <name type="scientific">Chengkuizengella marina</name>
    <dbReference type="NCBI Taxonomy" id="2507566"/>
    <lineage>
        <taxon>Bacteria</taxon>
        <taxon>Bacillati</taxon>
        <taxon>Bacillota</taxon>
        <taxon>Bacilli</taxon>
        <taxon>Bacillales</taxon>
        <taxon>Paenibacillaceae</taxon>
        <taxon>Chengkuizengella</taxon>
    </lineage>
</organism>
<accession>A0A6N9Q305</accession>
<reference evidence="3 4" key="1">
    <citation type="submission" date="2019-01" db="EMBL/GenBank/DDBJ databases">
        <title>Chengkuizengella sp. nov., isolated from deep-sea sediment of East Pacific Ocean.</title>
        <authorList>
            <person name="Yang J."/>
            <person name="Lai Q."/>
            <person name="Shao Z."/>
        </authorList>
    </citation>
    <scope>NUCLEOTIDE SEQUENCE [LARGE SCALE GENOMIC DNA]</scope>
    <source>
        <strain evidence="3 4">YPA3-1-1</strain>
    </source>
</reference>
<dbReference type="InterPro" id="IPR001615">
    <property type="entry name" value="Endotoxin_CytB"/>
</dbReference>
<dbReference type="AlphaFoldDB" id="A0A6N9Q305"/>
<dbReference type="GO" id="GO:0005576">
    <property type="term" value="C:extracellular region"/>
    <property type="evidence" value="ECO:0007669"/>
    <property type="project" value="InterPro"/>
</dbReference>
<sequence length="252" mass="28212">MDRDLKLRRNIVMKKLFICTMAIALLFSNTSMISLASENQGPEPKQDVQTIQNVESTQSIMPMIILKENGTIEFREAWHLPDDLLFDAFYMADKFTDAVNRETLELEFGPALDIVQQDSTMGLLGTLNTTINQENADVEVMSGKLIELMANALSVKLTDEQLEAYKQTMKSTFLNLSSVDTGYMQWKESTASNVSYLYNLFFAVEKGGKLLGMPVGLTISANASKIEFLSGVAFTSFNYSINVKAIKVMKFM</sequence>
<dbReference type="Gene3D" id="3.40.198.10">
    <property type="entry name" value="Delta-endotoxin CytB-like"/>
    <property type="match status" value="1"/>
</dbReference>
<comment type="similarity">
    <text evidence="1">Belongs to the cyt1/cyt2 endotoxin family.</text>
</comment>
<gene>
    <name evidence="3" type="ORF">ERL59_09355</name>
</gene>
<dbReference type="EMBL" id="SIJB01000022">
    <property type="protein sequence ID" value="NBI29166.1"/>
    <property type="molecule type" value="Genomic_DNA"/>
</dbReference>
<dbReference type="Proteomes" id="UP000448943">
    <property type="component" value="Unassembled WGS sequence"/>
</dbReference>
<evidence type="ECO:0000256" key="2">
    <source>
        <dbReference type="ARBA" id="ARBA00022969"/>
    </source>
</evidence>
<keyword evidence="2" id="KW-0749">Sporulation</keyword>
<keyword evidence="4" id="KW-1185">Reference proteome</keyword>
<name>A0A6N9Q305_9BACL</name>
<protein>
    <recommendedName>
        <fullName evidence="5">Toxin</fullName>
    </recommendedName>
</protein>
<comment type="caution">
    <text evidence="3">The sequence shown here is derived from an EMBL/GenBank/DDBJ whole genome shotgun (WGS) entry which is preliminary data.</text>
</comment>
<evidence type="ECO:0008006" key="5">
    <source>
        <dbReference type="Google" id="ProtNLM"/>
    </source>
</evidence>
<proteinExistence type="inferred from homology"/>
<evidence type="ECO:0000313" key="3">
    <source>
        <dbReference type="EMBL" id="NBI29166.1"/>
    </source>
</evidence>
<dbReference type="Pfam" id="PF01338">
    <property type="entry name" value="Bac_thur_toxin"/>
    <property type="match status" value="1"/>
</dbReference>
<dbReference type="SUPFAM" id="SSF55676">
    <property type="entry name" value="CytB endotoxin-like"/>
    <property type="match status" value="1"/>
</dbReference>
<dbReference type="GO" id="GO:0030435">
    <property type="term" value="P:sporulation resulting in formation of a cellular spore"/>
    <property type="evidence" value="ECO:0007669"/>
    <property type="project" value="UniProtKB-KW"/>
</dbReference>
<dbReference type="InterPro" id="IPR035918">
    <property type="entry name" value="CytB_endotoxin-like_sf"/>
</dbReference>
<evidence type="ECO:0000256" key="1">
    <source>
        <dbReference type="ARBA" id="ARBA00009676"/>
    </source>
</evidence>
<evidence type="ECO:0000313" key="4">
    <source>
        <dbReference type="Proteomes" id="UP000448943"/>
    </source>
</evidence>